<dbReference type="Proteomes" id="UP000243650">
    <property type="component" value="Unassembled WGS sequence"/>
</dbReference>
<dbReference type="PANTHER" id="PTHR17985:SF8">
    <property type="entry name" value="TRANSPORT AND GOLGI ORGANIZATION PROTEIN 2 HOMOLOG"/>
    <property type="match status" value="1"/>
</dbReference>
<organism evidence="1 2">
    <name type="scientific">Alkalicoccus urumqiensis</name>
    <name type="common">Bacillus urumqiensis</name>
    <dbReference type="NCBI Taxonomy" id="1548213"/>
    <lineage>
        <taxon>Bacteria</taxon>
        <taxon>Bacillati</taxon>
        <taxon>Bacillota</taxon>
        <taxon>Bacilli</taxon>
        <taxon>Bacillales</taxon>
        <taxon>Bacillaceae</taxon>
        <taxon>Alkalicoccus</taxon>
    </lineage>
</organism>
<reference evidence="1 2" key="1">
    <citation type="submission" date="2018-03" db="EMBL/GenBank/DDBJ databases">
        <title>Bacillus urumqiensis sp. nov., a moderately haloalkaliphilic bacterium isolated from a salt lake.</title>
        <authorList>
            <person name="Zhao B."/>
            <person name="Liao Z."/>
        </authorList>
    </citation>
    <scope>NUCLEOTIDE SEQUENCE [LARGE SCALE GENOMIC DNA]</scope>
    <source>
        <strain evidence="1 2">BZ-SZ-XJ18</strain>
    </source>
</reference>
<dbReference type="InterPro" id="IPR008551">
    <property type="entry name" value="TANGO2"/>
</dbReference>
<gene>
    <name evidence="1" type="ORF">C6I21_02820</name>
</gene>
<evidence type="ECO:0000313" key="1">
    <source>
        <dbReference type="EMBL" id="PRO66872.1"/>
    </source>
</evidence>
<dbReference type="EMBL" id="PVNS01000002">
    <property type="protein sequence ID" value="PRO66872.1"/>
    <property type="molecule type" value="Genomic_DNA"/>
</dbReference>
<accession>A0A2P6MKQ5</accession>
<proteinExistence type="predicted"/>
<sequence length="243" mass="27725">MCIIGVMMNQHPEFPFILAANRDELLERPTKALHLQEGIFFAGKDKQAGGTWLGVSLEGRIAALTNVRRPDQDKSRGRSRGELVPAWLSGNDISQLPFNKYSGFNLLYGTKDQLHYTTNQPAERAVLNEGIYTLSNADLHTAWPKTTFLKQKLKDSIHLQRDELVETLLHALSKSDPWPEKMLPDTGVGMELEKKLSPLNIRMDHYGSRCSSILLIDHQNNVYFKERQLQDPVFDTDIHFRIN</sequence>
<dbReference type="PANTHER" id="PTHR17985">
    <property type="entry name" value="SER/THR-RICH PROTEIN T10 IN DGCR REGION"/>
    <property type="match status" value="1"/>
</dbReference>
<dbReference type="Pfam" id="PF05742">
    <property type="entry name" value="TANGO2"/>
    <property type="match status" value="1"/>
</dbReference>
<evidence type="ECO:0000313" key="2">
    <source>
        <dbReference type="Proteomes" id="UP000243650"/>
    </source>
</evidence>
<dbReference type="RefSeq" id="WP_105957908.1">
    <property type="nucleotide sequence ID" value="NZ_PVNS01000002.1"/>
</dbReference>
<comment type="caution">
    <text evidence="1">The sequence shown here is derived from an EMBL/GenBank/DDBJ whole genome shotgun (WGS) entry which is preliminary data.</text>
</comment>
<dbReference type="AlphaFoldDB" id="A0A2P6MKQ5"/>
<name>A0A2P6MKQ5_ALKUR</name>
<keyword evidence="2" id="KW-1185">Reference proteome</keyword>
<protein>
    <recommendedName>
        <fullName evidence="3">NRDE family protein</fullName>
    </recommendedName>
</protein>
<dbReference type="OrthoDB" id="4380123at2"/>
<evidence type="ECO:0008006" key="3">
    <source>
        <dbReference type="Google" id="ProtNLM"/>
    </source>
</evidence>